<comment type="function">
    <text evidence="6">Forms part of the ribosomal stalk, playing a central role in the interaction of the ribosome with GTP-bound translation factors.</text>
</comment>
<dbReference type="HAMAP" id="MF_00280">
    <property type="entry name" value="Ribosomal_uL10_arch"/>
    <property type="match status" value="1"/>
</dbReference>
<dbReference type="GO" id="GO:0022625">
    <property type="term" value="C:cytosolic large ribosomal subunit"/>
    <property type="evidence" value="ECO:0007669"/>
    <property type="project" value="TreeGrafter"/>
</dbReference>
<dbReference type="PANTHER" id="PTHR45699">
    <property type="entry name" value="60S ACIDIC RIBOSOMAL PROTEIN P0"/>
    <property type="match status" value="1"/>
</dbReference>
<proteinExistence type="inferred from homology"/>
<gene>
    <name evidence="6" type="primary">rpl10</name>
    <name evidence="6" type="synonym">rplP0</name>
    <name evidence="9" type="ORF">GS429_16970</name>
</gene>
<keyword evidence="4 6" id="KW-0689">Ribosomal protein</keyword>
<dbReference type="RefSeq" id="WP_160066535.1">
    <property type="nucleotide sequence ID" value="NZ_WUYX01000060.1"/>
</dbReference>
<comment type="caution">
    <text evidence="9">The sequence shown here is derived from an EMBL/GenBank/DDBJ whole genome shotgun (WGS) entry which is preliminary data.</text>
</comment>
<dbReference type="InterPro" id="IPR001790">
    <property type="entry name" value="Ribosomal_uL10"/>
</dbReference>
<evidence type="ECO:0000256" key="3">
    <source>
        <dbReference type="ARBA" id="ARBA00022884"/>
    </source>
</evidence>
<dbReference type="SUPFAM" id="SSF160369">
    <property type="entry name" value="Ribosomal protein L10-like"/>
    <property type="match status" value="1"/>
</dbReference>
<dbReference type="InterPro" id="IPR043164">
    <property type="entry name" value="Ribosomal_uL10-like_insert_sf"/>
</dbReference>
<organism evidence="9 10">
    <name type="scientific">Natronorubrum halalkaliphilum</name>
    <dbReference type="NCBI Taxonomy" id="2691917"/>
    <lineage>
        <taxon>Archaea</taxon>
        <taxon>Methanobacteriati</taxon>
        <taxon>Methanobacteriota</taxon>
        <taxon>Stenosarchaea group</taxon>
        <taxon>Halobacteria</taxon>
        <taxon>Halobacteriales</taxon>
        <taxon>Natrialbaceae</taxon>
        <taxon>Natronorubrum</taxon>
    </lineage>
</organism>
<dbReference type="GO" id="GO:0070180">
    <property type="term" value="F:large ribosomal subunit rRNA binding"/>
    <property type="evidence" value="ECO:0007669"/>
    <property type="project" value="UniProtKB-UniRule"/>
</dbReference>
<dbReference type="OrthoDB" id="30930at2157"/>
<dbReference type="PANTHER" id="PTHR45699:SF3">
    <property type="entry name" value="LARGE RIBOSOMAL SUBUNIT PROTEIN UL10"/>
    <property type="match status" value="1"/>
</dbReference>
<dbReference type="NCBIfam" id="NF003097">
    <property type="entry name" value="PRK04019.1-4"/>
    <property type="match status" value="1"/>
</dbReference>
<comment type="subunit">
    <text evidence="6">Part of the 50S ribosomal subunit. Forms part of the ribosomal stalk which helps the ribosome interact with GTP-bound translation factors. Forms a heptameric L10(L12)2(L12)2(L12)2 complex, where L10 forms an elongated spine to which the L12 dimers bind in a sequential fashion.</text>
</comment>
<dbReference type="GO" id="GO:0000027">
    <property type="term" value="P:ribosomal large subunit assembly"/>
    <property type="evidence" value="ECO:0007669"/>
    <property type="project" value="TreeGrafter"/>
</dbReference>
<evidence type="ECO:0000256" key="7">
    <source>
        <dbReference type="SAM" id="MobiDB-lite"/>
    </source>
</evidence>
<dbReference type="Pfam" id="PF17777">
    <property type="entry name" value="RL10P_insert"/>
    <property type="match status" value="1"/>
</dbReference>
<dbReference type="Gene3D" id="6.10.140.760">
    <property type="match status" value="1"/>
</dbReference>
<dbReference type="InterPro" id="IPR050323">
    <property type="entry name" value="Ribosomal_protein_uL10"/>
</dbReference>
<protein>
    <recommendedName>
        <fullName evidence="6">Large ribosomal subunit protein uL10</fullName>
    </recommendedName>
    <alternativeName>
        <fullName evidence="6">Acidic ribosomal protein P0 homolog</fullName>
    </alternativeName>
</protein>
<name>A0A6B0VQ04_9EURY</name>
<evidence type="ECO:0000256" key="6">
    <source>
        <dbReference type="HAMAP-Rule" id="MF_00280"/>
    </source>
</evidence>
<dbReference type="Pfam" id="PF00466">
    <property type="entry name" value="Ribosomal_L10"/>
    <property type="match status" value="1"/>
</dbReference>
<sequence>MSAQAERKTENLPQWKKEEVDELSELIESYESVGIVGITGIPSKQLQDMRRDLHGTAELRVSRNTLQVRALEDAGLDDLVEQIEGQVGLVGTNENPFSLYKELEASKTPAPINEGEVAPNDIVIPEGDTGVDPGPFVGELQSIGANARIEDGSIQVMEDSTVLEAGEEVSADLSNVLNELGIEPKEVGLDLRAVIADGVLFDPEDLDIDVEAYESDVATAAARARNLSINASYPTEATAPTLIAKATGEAKSLGLHAAIEDEELMPDLVSKADAQLRALAAQIDDEEALPEELQDVDVAAGSAAGDEGDGEDESADDHTEDDAEADADADTDDDDEDDEDDGDGASGLGEMFG</sequence>
<dbReference type="CDD" id="cd05795">
    <property type="entry name" value="Ribosomal_P0_L10e"/>
    <property type="match status" value="1"/>
</dbReference>
<evidence type="ECO:0000256" key="2">
    <source>
        <dbReference type="ARBA" id="ARBA00022730"/>
    </source>
</evidence>
<evidence type="ECO:0000256" key="4">
    <source>
        <dbReference type="ARBA" id="ARBA00022980"/>
    </source>
</evidence>
<dbReference type="NCBIfam" id="NF003098">
    <property type="entry name" value="PRK04019.1-5"/>
    <property type="match status" value="1"/>
</dbReference>
<keyword evidence="2 6" id="KW-0699">rRNA-binding</keyword>
<feature type="compositionally biased region" description="Low complexity" evidence="7">
    <location>
        <begin position="296"/>
        <end position="305"/>
    </location>
</feature>
<keyword evidence="5 6" id="KW-0687">Ribonucleoprotein</keyword>
<feature type="compositionally biased region" description="Acidic residues" evidence="7">
    <location>
        <begin position="306"/>
        <end position="343"/>
    </location>
</feature>
<dbReference type="GO" id="GO:0003735">
    <property type="term" value="F:structural constituent of ribosome"/>
    <property type="evidence" value="ECO:0007669"/>
    <property type="project" value="TreeGrafter"/>
</dbReference>
<reference evidence="9 10" key="1">
    <citation type="submission" date="2020-01" db="EMBL/GenBank/DDBJ databases">
        <title>Natronorubrum sp. JWXQ-INN 674 isolated from Inner Mongolia Autonomous Region of China.</title>
        <authorList>
            <person name="Xue Q."/>
        </authorList>
    </citation>
    <scope>NUCLEOTIDE SEQUENCE [LARGE SCALE GENOMIC DNA]</scope>
    <source>
        <strain evidence="9 10">JWXQ-INN-674</strain>
    </source>
</reference>
<dbReference type="InterPro" id="IPR040637">
    <property type="entry name" value="Ribosomal_uL10-like_insert"/>
</dbReference>
<dbReference type="InterPro" id="IPR043141">
    <property type="entry name" value="Ribosomal_uL10-like_sf"/>
</dbReference>
<evidence type="ECO:0000256" key="5">
    <source>
        <dbReference type="ARBA" id="ARBA00023274"/>
    </source>
</evidence>
<comment type="similarity">
    <text evidence="1 6">Belongs to the universal ribosomal protein uL10 family.</text>
</comment>
<feature type="domain" description="Large ribosomal subunit protein uL10-like insertion" evidence="8">
    <location>
        <begin position="114"/>
        <end position="182"/>
    </location>
</feature>
<dbReference type="Gene3D" id="3.30.70.1730">
    <property type="match status" value="1"/>
</dbReference>
<dbReference type="AlphaFoldDB" id="A0A6B0VQ04"/>
<dbReference type="Gene3D" id="3.90.105.20">
    <property type="match status" value="1"/>
</dbReference>
<accession>A0A6B0VQ04</accession>
<evidence type="ECO:0000313" key="9">
    <source>
        <dbReference type="EMBL" id="MXV63720.1"/>
    </source>
</evidence>
<dbReference type="EMBL" id="WUYX01000060">
    <property type="protein sequence ID" value="MXV63720.1"/>
    <property type="molecule type" value="Genomic_DNA"/>
</dbReference>
<dbReference type="Proteomes" id="UP000434101">
    <property type="component" value="Unassembled WGS sequence"/>
</dbReference>
<dbReference type="InterPro" id="IPR022909">
    <property type="entry name" value="Ribosomal_uL10_arc"/>
</dbReference>
<keyword evidence="10" id="KW-1185">Reference proteome</keyword>
<evidence type="ECO:0000259" key="8">
    <source>
        <dbReference type="Pfam" id="PF17777"/>
    </source>
</evidence>
<keyword evidence="3 6" id="KW-0694">RNA-binding</keyword>
<feature type="region of interest" description="Disordered" evidence="7">
    <location>
        <begin position="287"/>
        <end position="353"/>
    </location>
</feature>
<evidence type="ECO:0000256" key="1">
    <source>
        <dbReference type="ARBA" id="ARBA00008889"/>
    </source>
</evidence>
<dbReference type="GO" id="GO:0002181">
    <property type="term" value="P:cytoplasmic translation"/>
    <property type="evidence" value="ECO:0007669"/>
    <property type="project" value="TreeGrafter"/>
</dbReference>
<evidence type="ECO:0000313" key="10">
    <source>
        <dbReference type="Proteomes" id="UP000434101"/>
    </source>
</evidence>
<feature type="compositionally biased region" description="Gly residues" evidence="7">
    <location>
        <begin position="344"/>
        <end position="353"/>
    </location>
</feature>